<accession>W9RN62</accession>
<evidence type="ECO:0000313" key="1">
    <source>
        <dbReference type="EMBL" id="EXB98710.1"/>
    </source>
</evidence>
<reference evidence="2" key="1">
    <citation type="submission" date="2013-01" db="EMBL/GenBank/DDBJ databases">
        <title>Draft Genome Sequence of a Mulberry Tree, Morus notabilis C.K. Schneid.</title>
        <authorList>
            <person name="He N."/>
            <person name="Zhao S."/>
        </authorList>
    </citation>
    <scope>NUCLEOTIDE SEQUENCE</scope>
</reference>
<evidence type="ECO:0000313" key="2">
    <source>
        <dbReference type="Proteomes" id="UP000030645"/>
    </source>
</evidence>
<keyword evidence="2" id="KW-1185">Reference proteome</keyword>
<proteinExistence type="predicted"/>
<gene>
    <name evidence="1" type="ORF">L484_001130</name>
</gene>
<dbReference type="Proteomes" id="UP000030645">
    <property type="component" value="Unassembled WGS sequence"/>
</dbReference>
<organism evidence="1 2">
    <name type="scientific">Morus notabilis</name>
    <dbReference type="NCBI Taxonomy" id="981085"/>
    <lineage>
        <taxon>Eukaryota</taxon>
        <taxon>Viridiplantae</taxon>
        <taxon>Streptophyta</taxon>
        <taxon>Embryophyta</taxon>
        <taxon>Tracheophyta</taxon>
        <taxon>Spermatophyta</taxon>
        <taxon>Magnoliopsida</taxon>
        <taxon>eudicotyledons</taxon>
        <taxon>Gunneridae</taxon>
        <taxon>Pentapetalae</taxon>
        <taxon>rosids</taxon>
        <taxon>fabids</taxon>
        <taxon>Rosales</taxon>
        <taxon>Moraceae</taxon>
        <taxon>Moreae</taxon>
        <taxon>Morus</taxon>
    </lineage>
</organism>
<dbReference type="EMBL" id="KE345291">
    <property type="protein sequence ID" value="EXB98710.1"/>
    <property type="molecule type" value="Genomic_DNA"/>
</dbReference>
<sequence length="58" mass="6179">MCAAVHQRGCSAPKTCPEAGHVLQHAQGALQRAKRAQECVLRAVVCPKALQRISAPCE</sequence>
<protein>
    <submittedName>
        <fullName evidence="1">Uncharacterized protein</fullName>
    </submittedName>
</protein>
<name>W9RN62_9ROSA</name>
<dbReference type="AlphaFoldDB" id="W9RN62"/>